<organism evidence="8 9">
    <name type="scientific">Sphingobacterium bovistauri</name>
    <dbReference type="NCBI Taxonomy" id="2781959"/>
    <lineage>
        <taxon>Bacteria</taxon>
        <taxon>Pseudomonadati</taxon>
        <taxon>Bacteroidota</taxon>
        <taxon>Sphingobacteriia</taxon>
        <taxon>Sphingobacteriales</taxon>
        <taxon>Sphingobacteriaceae</taxon>
        <taxon>Sphingobacterium</taxon>
    </lineage>
</organism>
<dbReference type="InterPro" id="IPR012944">
    <property type="entry name" value="SusD_RagB_dom"/>
</dbReference>
<keyword evidence="5" id="KW-0998">Cell outer membrane</keyword>
<gene>
    <name evidence="8" type="ORF">IPZ78_12010</name>
</gene>
<accession>A0ABS7ZAD3</accession>
<dbReference type="InterPro" id="IPR011990">
    <property type="entry name" value="TPR-like_helical_dom_sf"/>
</dbReference>
<dbReference type="SUPFAM" id="SSF48452">
    <property type="entry name" value="TPR-like"/>
    <property type="match status" value="1"/>
</dbReference>
<reference evidence="8" key="1">
    <citation type="submission" date="2020-10" db="EMBL/GenBank/DDBJ databases">
        <authorList>
            <person name="Lu T."/>
            <person name="Wang Q."/>
            <person name="Han X."/>
        </authorList>
    </citation>
    <scope>NUCLEOTIDE SEQUENCE</scope>
    <source>
        <strain evidence="8">WQ 366</strain>
    </source>
</reference>
<evidence type="ECO:0000256" key="2">
    <source>
        <dbReference type="ARBA" id="ARBA00006275"/>
    </source>
</evidence>
<evidence type="ECO:0000256" key="1">
    <source>
        <dbReference type="ARBA" id="ARBA00004442"/>
    </source>
</evidence>
<dbReference type="InterPro" id="IPR033985">
    <property type="entry name" value="SusD-like_N"/>
</dbReference>
<dbReference type="PROSITE" id="PS51257">
    <property type="entry name" value="PROKAR_LIPOPROTEIN"/>
    <property type="match status" value="1"/>
</dbReference>
<dbReference type="Pfam" id="PF14322">
    <property type="entry name" value="SusD-like_3"/>
    <property type="match status" value="1"/>
</dbReference>
<keyword evidence="3" id="KW-0732">Signal</keyword>
<comment type="caution">
    <text evidence="8">The sequence shown here is derived from an EMBL/GenBank/DDBJ whole genome shotgun (WGS) entry which is preliminary data.</text>
</comment>
<evidence type="ECO:0000256" key="3">
    <source>
        <dbReference type="ARBA" id="ARBA00022729"/>
    </source>
</evidence>
<evidence type="ECO:0000256" key="4">
    <source>
        <dbReference type="ARBA" id="ARBA00023136"/>
    </source>
</evidence>
<evidence type="ECO:0000256" key="5">
    <source>
        <dbReference type="ARBA" id="ARBA00023237"/>
    </source>
</evidence>
<dbReference type="EMBL" id="JADEYP010000023">
    <property type="protein sequence ID" value="MCA5005874.1"/>
    <property type="molecule type" value="Genomic_DNA"/>
</dbReference>
<comment type="subcellular location">
    <subcellularLocation>
        <location evidence="1">Cell outer membrane</location>
    </subcellularLocation>
</comment>
<dbReference type="Proteomes" id="UP001165302">
    <property type="component" value="Unassembled WGS sequence"/>
</dbReference>
<protein>
    <submittedName>
        <fullName evidence="8">RagB/SusD family nutrient uptake outer membrane protein</fullName>
    </submittedName>
</protein>
<keyword evidence="9" id="KW-1185">Reference proteome</keyword>
<feature type="domain" description="SusD-like N-terminal" evidence="7">
    <location>
        <begin position="107"/>
        <end position="250"/>
    </location>
</feature>
<dbReference type="RefSeq" id="WP_225554042.1">
    <property type="nucleotide sequence ID" value="NZ_JADEYP010000023.1"/>
</dbReference>
<proteinExistence type="inferred from homology"/>
<dbReference type="Gene3D" id="1.25.40.390">
    <property type="match status" value="1"/>
</dbReference>
<comment type="similarity">
    <text evidence="2">Belongs to the SusD family.</text>
</comment>
<evidence type="ECO:0000259" key="6">
    <source>
        <dbReference type="Pfam" id="PF07980"/>
    </source>
</evidence>
<evidence type="ECO:0000259" key="7">
    <source>
        <dbReference type="Pfam" id="PF14322"/>
    </source>
</evidence>
<keyword evidence="4" id="KW-0472">Membrane</keyword>
<feature type="domain" description="RagB/SusD" evidence="6">
    <location>
        <begin position="359"/>
        <end position="496"/>
    </location>
</feature>
<evidence type="ECO:0000313" key="8">
    <source>
        <dbReference type="EMBL" id="MCA5005874.1"/>
    </source>
</evidence>
<name>A0ABS7ZAD3_9SPHI</name>
<sequence length="510" mass="58641">MNWKLYIVALFLFSSCGKFLDDYSQDLVIPKSVQDFDEILLGNGYLPRKEVANLNGGGLGWFLQILDDDSNTVLEATAIKGVTEMERSYFGYFAWQFETGRTFNGLDVTPDNGTWDELYQRINSLNIVLSEIDNMPQDHQNDRESAARIKGEALFLRAQFYLTLVNLYADAYAPSTAASKLGVPLKLTPFVEHDNTKESQFERAPLNLVYQQIIQDLEQSVSSFEQTTQAKPTYRASKEASMLLLSRVNLYMQNWEDSANWGEKVLESNNTLLNYASIGTSDVVINEENPEIIFTQSALNLQNAFTARAGDFCVTDELYSSYAEDDYRKDLFFEKSTITDSVAIARKFRKEIHISGVSDLFLLRTSEVYLNIIEALVMSDQLNEANTMLNTFRSYRMASVPVIASDKAVLLEEIRNERRKELCFEGHRWFDLRRYATIEQFAYKKDIIHVFNAYDWNDRNRAVKTVVYKLNQDDLAYTFAIPKSVLEFDRSMPNNPREGRKSILEIPFNH</sequence>
<evidence type="ECO:0000313" key="9">
    <source>
        <dbReference type="Proteomes" id="UP001165302"/>
    </source>
</evidence>
<dbReference type="Pfam" id="PF07980">
    <property type="entry name" value="SusD_RagB"/>
    <property type="match status" value="1"/>
</dbReference>